<gene>
    <name evidence="2" type="ORF">KT71_18906</name>
</gene>
<dbReference type="InterPro" id="IPR050789">
    <property type="entry name" value="Diverse_Enzym_Activities"/>
</dbReference>
<dbReference type="SUPFAM" id="SSF56601">
    <property type="entry name" value="beta-lactamase/transpeptidase-like"/>
    <property type="match status" value="1"/>
</dbReference>
<dbReference type="EMBL" id="AAOA02000005">
    <property type="protein sequence ID" value="EAQ96165.2"/>
    <property type="molecule type" value="Genomic_DNA"/>
</dbReference>
<reference evidence="2 3" key="1">
    <citation type="journal article" date="2007" name="Proc. Natl. Acad. Sci. U.S.A.">
        <title>Characterization of a marine gammaproteobacterium capable of aerobic anoxygenic photosynthesis.</title>
        <authorList>
            <person name="Fuchs B.M."/>
            <person name="Spring S."/>
            <person name="Teeling H."/>
            <person name="Quast C."/>
            <person name="Wulf J."/>
            <person name="Schattenhofer M."/>
            <person name="Yan S."/>
            <person name="Ferriera S."/>
            <person name="Johnson J."/>
            <person name="Glockner F.O."/>
            <person name="Amann R."/>
        </authorList>
    </citation>
    <scope>NUCLEOTIDE SEQUENCE [LARGE SCALE GENOMIC DNA]</scope>
    <source>
        <strain evidence="2">KT71</strain>
    </source>
</reference>
<evidence type="ECO:0000313" key="2">
    <source>
        <dbReference type="EMBL" id="EAQ96165.2"/>
    </source>
</evidence>
<protein>
    <submittedName>
        <fullName evidence="2">Beta-lactamase class C and other penicillin binding protein</fullName>
    </submittedName>
</protein>
<reference evidence="2 3" key="2">
    <citation type="journal article" date="2009" name="PLoS ONE">
        <title>The photosynthetic apparatus and its regulation in the aerobic gammaproteobacterium Congregibacter litoralis gen. nov., sp. nov.</title>
        <authorList>
            <person name="Spring S."/>
            <person name="Lunsdorf H."/>
            <person name="Fuchs B.M."/>
            <person name="Tindall B.J."/>
        </authorList>
    </citation>
    <scope>NUCLEOTIDE SEQUENCE [LARGE SCALE GENOMIC DNA]</scope>
    <source>
        <strain evidence="2">KT71</strain>
    </source>
</reference>
<dbReference type="AlphaFoldDB" id="A4ACX4"/>
<proteinExistence type="predicted"/>
<dbReference type="OrthoDB" id="119951at2"/>
<accession>A4ACX4</accession>
<evidence type="ECO:0000313" key="3">
    <source>
        <dbReference type="Proteomes" id="UP000019205"/>
    </source>
</evidence>
<name>A4ACX4_9GAMM</name>
<comment type="caution">
    <text evidence="2">The sequence shown here is derived from an EMBL/GenBank/DDBJ whole genome shotgun (WGS) entry which is preliminary data.</text>
</comment>
<dbReference type="STRING" id="314285.KT71_18906"/>
<dbReference type="HOGENOM" id="CLU_020027_11_2_6"/>
<dbReference type="eggNOG" id="COG1680">
    <property type="taxonomic scope" value="Bacteria"/>
</dbReference>
<evidence type="ECO:0000259" key="1">
    <source>
        <dbReference type="Pfam" id="PF00144"/>
    </source>
</evidence>
<dbReference type="PANTHER" id="PTHR43283:SF3">
    <property type="entry name" value="BETA-LACTAMASE FAMILY PROTEIN (AFU_ORTHOLOGUE AFUA_5G07500)"/>
    <property type="match status" value="1"/>
</dbReference>
<dbReference type="Proteomes" id="UP000019205">
    <property type="component" value="Chromosome"/>
</dbReference>
<organism evidence="2 3">
    <name type="scientific">Congregibacter litoralis KT71</name>
    <dbReference type="NCBI Taxonomy" id="314285"/>
    <lineage>
        <taxon>Bacteria</taxon>
        <taxon>Pseudomonadati</taxon>
        <taxon>Pseudomonadota</taxon>
        <taxon>Gammaproteobacteria</taxon>
        <taxon>Cellvibrionales</taxon>
        <taxon>Halieaceae</taxon>
        <taxon>Congregibacter</taxon>
    </lineage>
</organism>
<dbReference type="InterPro" id="IPR012338">
    <property type="entry name" value="Beta-lactam/transpept-like"/>
</dbReference>
<dbReference type="PANTHER" id="PTHR43283">
    <property type="entry name" value="BETA-LACTAMASE-RELATED"/>
    <property type="match status" value="1"/>
</dbReference>
<feature type="domain" description="Beta-lactamase-related" evidence="1">
    <location>
        <begin position="29"/>
        <end position="389"/>
    </location>
</feature>
<sequence length="407" mass="45586">MDLRNIDAAAAGFSEKRLARIGEHLDQSYVQPQKIAGCLTAVLRGGQLAYLQGAGDRDRERQLPITDDTLFRIYSMTKPVVSIALMTLWERGLFTLDDPVHRFIPQWKDLRVREGGAWPEFQTRQAERPMRIRDLLTHQSGLTYDFMQTTEIDRAYRKLKLAWPSKGYTLDDMIEQLATLPLEFSPGERWNYSVATDVLGYLIERISGHSLPDYLRAVIFEPLGMRDTTFSPREDQLPRFASCYVRDARKRVVLQDDAQASRYVDRSFFSGGGGLLSTVEDYLRFCQMLLGGGTANGETIIGRKTLDLMVANHLPGGADLASVAMAGFTETDHEGVGFGLGFASKIDPVKNGYPATRGSYYWGGMASTLFWVDPAEDLAVVFMTQLIPSSTFNFRGQLEALVYAALD</sequence>
<dbReference type="Gene3D" id="3.40.710.10">
    <property type="entry name" value="DD-peptidase/beta-lactamase superfamily"/>
    <property type="match status" value="1"/>
</dbReference>
<dbReference type="InterPro" id="IPR001466">
    <property type="entry name" value="Beta-lactam-related"/>
</dbReference>
<dbReference type="Pfam" id="PF00144">
    <property type="entry name" value="Beta-lactamase"/>
    <property type="match status" value="1"/>
</dbReference>
<dbReference type="RefSeq" id="WP_023660441.1">
    <property type="nucleotide sequence ID" value="NZ_CM002299.1"/>
</dbReference>
<keyword evidence="3" id="KW-1185">Reference proteome</keyword>